<dbReference type="RefSeq" id="WP_147255299.1">
    <property type="nucleotide sequence ID" value="NZ_VIWU01000001.1"/>
</dbReference>
<evidence type="ECO:0000313" key="3">
    <source>
        <dbReference type="EMBL" id="TWF76219.1"/>
    </source>
</evidence>
<protein>
    <recommendedName>
        <fullName evidence="5">DUF3592 domain-containing protein</fullName>
    </recommendedName>
</protein>
<evidence type="ECO:0000256" key="2">
    <source>
        <dbReference type="SAM" id="Phobius"/>
    </source>
</evidence>
<evidence type="ECO:0000256" key="1">
    <source>
        <dbReference type="SAM" id="MobiDB-lite"/>
    </source>
</evidence>
<keyword evidence="2" id="KW-1133">Transmembrane helix</keyword>
<dbReference type="Proteomes" id="UP000321261">
    <property type="component" value="Unassembled WGS sequence"/>
</dbReference>
<keyword evidence="2" id="KW-0812">Transmembrane</keyword>
<organism evidence="3 4">
    <name type="scientific">Pseudonocardia hierapolitana</name>
    <dbReference type="NCBI Taxonomy" id="1128676"/>
    <lineage>
        <taxon>Bacteria</taxon>
        <taxon>Bacillati</taxon>
        <taxon>Actinomycetota</taxon>
        <taxon>Actinomycetes</taxon>
        <taxon>Pseudonocardiales</taxon>
        <taxon>Pseudonocardiaceae</taxon>
        <taxon>Pseudonocardia</taxon>
    </lineage>
</organism>
<name>A0A561SMX9_9PSEU</name>
<dbReference type="EMBL" id="VIWU01000001">
    <property type="protein sequence ID" value="TWF76219.1"/>
    <property type="molecule type" value="Genomic_DNA"/>
</dbReference>
<reference evidence="3 4" key="1">
    <citation type="submission" date="2019-06" db="EMBL/GenBank/DDBJ databases">
        <title>Sequencing the genomes of 1000 actinobacteria strains.</title>
        <authorList>
            <person name="Klenk H.-P."/>
        </authorList>
    </citation>
    <scope>NUCLEOTIDE SEQUENCE [LARGE SCALE GENOMIC DNA]</scope>
    <source>
        <strain evidence="3 4">DSM 45671</strain>
    </source>
</reference>
<gene>
    <name evidence="3" type="ORF">FHX44_112108</name>
</gene>
<keyword evidence="4" id="KW-1185">Reference proteome</keyword>
<dbReference type="OrthoDB" id="4569735at2"/>
<feature type="transmembrane region" description="Helical" evidence="2">
    <location>
        <begin position="252"/>
        <end position="271"/>
    </location>
</feature>
<sequence>MTRALRYGLVTTGLVLTVCAVLALVAGTALTAASRQLAPFTGRTVGTVSAVDGNRVEVRWTPEGGTERTDPVELAGPAPPVGTRTEVAYDPDAPGTPLVPGAAVLADADSELGTLYLAATVAALVVLVGGWQLSSRRHAAARPARSVPVRRVRIQSGLIARSWLETETAPHRWIPVHFDPVLVGLPSPATVRVHGDPLRDRLVAVDVEGRVLHPSGPVRTREPRGRRTDNPAAPDASTIERMARLAPLRRQFRADLPLLLPAPIAALLWTVVDGAGITTWTATTALLGALGLWLAALRGSDPS</sequence>
<accession>A0A561SMX9</accession>
<dbReference type="AlphaFoldDB" id="A0A561SMX9"/>
<keyword evidence="2" id="KW-0472">Membrane</keyword>
<comment type="caution">
    <text evidence="3">The sequence shown here is derived from an EMBL/GenBank/DDBJ whole genome shotgun (WGS) entry which is preliminary data.</text>
</comment>
<feature type="region of interest" description="Disordered" evidence="1">
    <location>
        <begin position="214"/>
        <end position="234"/>
    </location>
</feature>
<feature type="compositionally biased region" description="Basic and acidic residues" evidence="1">
    <location>
        <begin position="219"/>
        <end position="229"/>
    </location>
</feature>
<feature type="transmembrane region" description="Helical" evidence="2">
    <location>
        <begin position="277"/>
        <end position="297"/>
    </location>
</feature>
<evidence type="ECO:0000313" key="4">
    <source>
        <dbReference type="Proteomes" id="UP000321261"/>
    </source>
</evidence>
<feature type="transmembrane region" description="Helical" evidence="2">
    <location>
        <begin position="115"/>
        <end position="133"/>
    </location>
</feature>
<proteinExistence type="predicted"/>
<evidence type="ECO:0008006" key="5">
    <source>
        <dbReference type="Google" id="ProtNLM"/>
    </source>
</evidence>